<protein>
    <submittedName>
        <fullName evidence="1">Uncharacterized protein</fullName>
    </submittedName>
</protein>
<evidence type="ECO:0000313" key="2">
    <source>
        <dbReference type="Proteomes" id="UP000051612"/>
    </source>
</evidence>
<proteinExistence type="predicted"/>
<sequence>MTGYEFAKKELISELETIMRITIDENRTVYETVLLERCELDEAVQNLVPNNEQYVSVTSFAVKDVTGFIIANNQNKDVWGIGFIGSDGTIKEWRV</sequence>
<reference evidence="1 2" key="1">
    <citation type="journal article" date="2015" name="Genome Announc.">
        <title>Expanding the biotechnology potential of lactobacilli through comparative genomics of 213 strains and associated genera.</title>
        <authorList>
            <person name="Sun Z."/>
            <person name="Harris H.M."/>
            <person name="McCann A."/>
            <person name="Guo C."/>
            <person name="Argimon S."/>
            <person name="Zhang W."/>
            <person name="Yang X."/>
            <person name="Jeffery I.B."/>
            <person name="Cooney J.C."/>
            <person name="Kagawa T.F."/>
            <person name="Liu W."/>
            <person name="Song Y."/>
            <person name="Salvetti E."/>
            <person name="Wrobel A."/>
            <person name="Rasinkangas P."/>
            <person name="Parkhill J."/>
            <person name="Rea M.C."/>
            <person name="O'Sullivan O."/>
            <person name="Ritari J."/>
            <person name="Douillard F.P."/>
            <person name="Paul Ross R."/>
            <person name="Yang R."/>
            <person name="Briner A.E."/>
            <person name="Felis G.E."/>
            <person name="de Vos W.M."/>
            <person name="Barrangou R."/>
            <person name="Klaenhammer T.R."/>
            <person name="Caufield P.W."/>
            <person name="Cui Y."/>
            <person name="Zhang H."/>
            <person name="O'Toole P.W."/>
        </authorList>
    </citation>
    <scope>NUCLEOTIDE SEQUENCE [LARGE SCALE GENOMIC DNA]</scope>
    <source>
        <strain evidence="1 2">DSM 20452</strain>
    </source>
</reference>
<evidence type="ECO:0000313" key="1">
    <source>
        <dbReference type="EMBL" id="KRM70534.1"/>
    </source>
</evidence>
<name>A0A0R2B3R3_9LACO</name>
<dbReference type="Proteomes" id="UP000051612">
    <property type="component" value="Unassembled WGS sequence"/>
</dbReference>
<dbReference type="PATRIC" id="fig|1423772.3.peg.1815"/>
<dbReference type="EMBL" id="AYYN01000174">
    <property type="protein sequence ID" value="KRM70534.1"/>
    <property type="molecule type" value="Genomic_DNA"/>
</dbReference>
<dbReference type="AlphaFoldDB" id="A0A0R2B3R3"/>
<gene>
    <name evidence="1" type="ORF">FC48_GL001705</name>
</gene>
<dbReference type="RefSeq" id="WP_056960328.1">
    <property type="nucleotide sequence ID" value="NZ_AYYN01000174.1"/>
</dbReference>
<organism evidence="1 2">
    <name type="scientific">Ligilactobacillus murinus DSM 20452 = NBRC 14221</name>
    <dbReference type="NCBI Taxonomy" id="1423772"/>
    <lineage>
        <taxon>Bacteria</taxon>
        <taxon>Bacillati</taxon>
        <taxon>Bacillota</taxon>
        <taxon>Bacilli</taxon>
        <taxon>Lactobacillales</taxon>
        <taxon>Lactobacillaceae</taxon>
        <taxon>Ligilactobacillus</taxon>
    </lineage>
</organism>
<accession>A0A0R2B3R3</accession>
<comment type="caution">
    <text evidence="1">The sequence shown here is derived from an EMBL/GenBank/DDBJ whole genome shotgun (WGS) entry which is preliminary data.</text>
</comment>